<dbReference type="EMBL" id="VUMI01000029">
    <property type="protein sequence ID" value="MSS89961.1"/>
    <property type="molecule type" value="Genomic_DNA"/>
</dbReference>
<gene>
    <name evidence="3" type="ORF">FYJ45_17225</name>
</gene>
<dbReference type="InterPro" id="IPR025463">
    <property type="entry name" value="DUF4314"/>
</dbReference>
<proteinExistence type="predicted"/>
<keyword evidence="4" id="KW-1185">Reference proteome</keyword>
<reference evidence="3 4" key="1">
    <citation type="submission" date="2019-08" db="EMBL/GenBank/DDBJ databases">
        <title>In-depth cultivation of the pig gut microbiome towards novel bacterial diversity and tailored functional studies.</title>
        <authorList>
            <person name="Wylensek D."/>
            <person name="Hitch T.C.A."/>
            <person name="Clavel T."/>
        </authorList>
    </citation>
    <scope>NUCLEOTIDE SEQUENCE [LARGE SCALE GENOMIC DNA]</scope>
    <source>
        <strain evidence="3 4">WCA-389-WT-23B</strain>
    </source>
</reference>
<organism evidence="3 4">
    <name type="scientific">Eisenbergiella porci</name>
    <dbReference type="NCBI Taxonomy" id="2652274"/>
    <lineage>
        <taxon>Bacteria</taxon>
        <taxon>Bacillati</taxon>
        <taxon>Bacillota</taxon>
        <taxon>Clostridia</taxon>
        <taxon>Lachnospirales</taxon>
        <taxon>Lachnospiraceae</taxon>
        <taxon>Eisenbergiella</taxon>
    </lineage>
</organism>
<dbReference type="AlphaFoldDB" id="A0A6N7W3Y4"/>
<dbReference type="Proteomes" id="UP000436047">
    <property type="component" value="Unassembled WGS sequence"/>
</dbReference>
<evidence type="ECO:0000259" key="2">
    <source>
        <dbReference type="Pfam" id="PF14192"/>
    </source>
</evidence>
<comment type="caution">
    <text evidence="3">The sequence shown here is derived from an EMBL/GenBank/DDBJ whole genome shotgun (WGS) entry which is preliminary data.</text>
</comment>
<feature type="domain" description="DUF4314" evidence="2">
    <location>
        <begin position="132"/>
        <end position="196"/>
    </location>
</feature>
<evidence type="ECO:0000256" key="1">
    <source>
        <dbReference type="SAM" id="MobiDB-lite"/>
    </source>
</evidence>
<name>A0A6N7W3Y4_9FIRM</name>
<feature type="region of interest" description="Disordered" evidence="1">
    <location>
        <begin position="1"/>
        <end position="23"/>
    </location>
</feature>
<protein>
    <submittedName>
        <fullName evidence="3">DUF4314 domain-containing protein</fullName>
    </submittedName>
</protein>
<evidence type="ECO:0000313" key="4">
    <source>
        <dbReference type="Proteomes" id="UP000436047"/>
    </source>
</evidence>
<evidence type="ECO:0000313" key="3">
    <source>
        <dbReference type="EMBL" id="MSS89961.1"/>
    </source>
</evidence>
<accession>A0A6N7W3Y4</accession>
<feature type="compositionally biased region" description="Basic residues" evidence="1">
    <location>
        <begin position="1"/>
        <end position="12"/>
    </location>
</feature>
<sequence length="214" mass="23995">MSSTRTRRRRTKQIMSRRTTMRKNYDTSSLPEHCYAVLPSSGQLIEVRRGEMGYYPCAYSTGDRAYNQVLANYFNAHEGVTKAQAAAMLTGSMFGWNVPAADPSRYDLDGEPVRLGVRKALPRSPQYLYEQAKLLREEYVPGTKVVLDEAVIDPCYDAPAGLAGIVQSVDDAGQLLCQWENGLSFRLVPGTDHFHKEAVQELELPDEEEADLEL</sequence>
<dbReference type="Pfam" id="PF14192">
    <property type="entry name" value="DUF4314"/>
    <property type="match status" value="1"/>
</dbReference>